<gene>
    <name evidence="3" type="ORF">NUH88_20375</name>
</gene>
<evidence type="ECO:0000313" key="4">
    <source>
        <dbReference type="Proteomes" id="UP001060336"/>
    </source>
</evidence>
<organism evidence="3 4">
    <name type="scientific">Nisaea acidiphila</name>
    <dbReference type="NCBI Taxonomy" id="1862145"/>
    <lineage>
        <taxon>Bacteria</taxon>
        <taxon>Pseudomonadati</taxon>
        <taxon>Pseudomonadota</taxon>
        <taxon>Alphaproteobacteria</taxon>
        <taxon>Rhodospirillales</taxon>
        <taxon>Thalassobaculaceae</taxon>
        <taxon>Nisaea</taxon>
    </lineage>
</organism>
<protein>
    <submittedName>
        <fullName evidence="3">N-carbamoyl-D-amino-acid hydrolase</fullName>
    </submittedName>
</protein>
<reference evidence="3" key="1">
    <citation type="submission" date="2022-08" db="EMBL/GenBank/DDBJ databases">
        <title>Nisaea acidiphila sp. nov., isolated from a marine algal debris and emended description of the genus Nisaea Urios et al. 2008.</title>
        <authorList>
            <person name="Kwon K."/>
        </authorList>
    </citation>
    <scope>NUCLEOTIDE SEQUENCE</scope>
    <source>
        <strain evidence="3">MEBiC11861</strain>
    </source>
</reference>
<dbReference type="PROSITE" id="PS50263">
    <property type="entry name" value="CN_HYDROLASE"/>
    <property type="match status" value="1"/>
</dbReference>
<accession>A0A9J7AWC6</accession>
<dbReference type="KEGG" id="naci:NUH88_20375"/>
<keyword evidence="1 3" id="KW-0378">Hydrolase</keyword>
<feature type="domain" description="CN hydrolase" evidence="2">
    <location>
        <begin position="5"/>
        <end position="273"/>
    </location>
</feature>
<dbReference type="Proteomes" id="UP001060336">
    <property type="component" value="Chromosome"/>
</dbReference>
<keyword evidence="4" id="KW-1185">Reference proteome</keyword>
<evidence type="ECO:0000256" key="1">
    <source>
        <dbReference type="ARBA" id="ARBA00022801"/>
    </source>
</evidence>
<dbReference type="PANTHER" id="PTHR43674:SF12">
    <property type="entry name" value="NITRILASE C965.09-RELATED"/>
    <property type="match status" value="1"/>
</dbReference>
<proteinExistence type="predicted"/>
<name>A0A9J7AWC6_9PROT</name>
<sequence length="315" mass="35261">MSRILTIGAAQLGPIAPEESRASAVNRMIELLKQAGDRGCNFVVFPELALTTFFPRYYEEDISKMDRYYEREMPGPETRPLFEEASKRGIGFYLGYAELTPDGHRYNTAVLVDETGKVTGKYRKVHLPGHSEYEGQRPWQHLEKRYFEPGDLGFGVWRQHGGIIGMALCNDRRWPETYRVMSLKGAELIVLGYNTPDVNTSAFEPNHLRMFHNHLTMQANAYMNSCFVVGTAKAGVEDGCMLIGGSCIAQPSGEIVSLATTVEDELITSTIDLDLAKMGKETVFNYARHRRIEHYGIIASQTGVELPPELADAAE</sequence>
<dbReference type="CDD" id="cd07569">
    <property type="entry name" value="DCase"/>
    <property type="match status" value="1"/>
</dbReference>
<dbReference type="InterPro" id="IPR036526">
    <property type="entry name" value="C-N_Hydrolase_sf"/>
</dbReference>
<dbReference type="Gene3D" id="3.60.110.10">
    <property type="entry name" value="Carbon-nitrogen hydrolase"/>
    <property type="match status" value="1"/>
</dbReference>
<dbReference type="GO" id="GO:0016811">
    <property type="term" value="F:hydrolase activity, acting on carbon-nitrogen (but not peptide) bonds, in linear amides"/>
    <property type="evidence" value="ECO:0007669"/>
    <property type="project" value="TreeGrafter"/>
</dbReference>
<dbReference type="SUPFAM" id="SSF56317">
    <property type="entry name" value="Carbon-nitrogen hydrolase"/>
    <property type="match status" value="1"/>
</dbReference>
<dbReference type="EMBL" id="CP102480">
    <property type="protein sequence ID" value="UUX49741.1"/>
    <property type="molecule type" value="Genomic_DNA"/>
</dbReference>
<dbReference type="AlphaFoldDB" id="A0A9J7AWC6"/>
<dbReference type="Pfam" id="PF00795">
    <property type="entry name" value="CN_hydrolase"/>
    <property type="match status" value="1"/>
</dbReference>
<dbReference type="PANTHER" id="PTHR43674">
    <property type="entry name" value="NITRILASE C965.09-RELATED"/>
    <property type="match status" value="1"/>
</dbReference>
<dbReference type="RefSeq" id="WP_257768575.1">
    <property type="nucleotide sequence ID" value="NZ_CP102480.1"/>
</dbReference>
<dbReference type="InterPro" id="IPR003010">
    <property type="entry name" value="C-N_Hydrolase"/>
</dbReference>
<evidence type="ECO:0000259" key="2">
    <source>
        <dbReference type="PROSITE" id="PS50263"/>
    </source>
</evidence>
<dbReference type="InterPro" id="IPR050345">
    <property type="entry name" value="Aliph_Amidase/BUP"/>
</dbReference>
<evidence type="ECO:0000313" key="3">
    <source>
        <dbReference type="EMBL" id="UUX49741.1"/>
    </source>
</evidence>